<dbReference type="SUPFAM" id="SSF48557">
    <property type="entry name" value="L-aspartase-like"/>
    <property type="match status" value="1"/>
</dbReference>
<dbReference type="OrthoDB" id="9806955at2"/>
<keyword evidence="3" id="KW-1185">Reference proteome</keyword>
<name>A0A1I3HUW9_9SPIR</name>
<protein>
    <submittedName>
        <fullName evidence="2">Histidine ammonia-lyase</fullName>
    </submittedName>
</protein>
<dbReference type="Pfam" id="PF00221">
    <property type="entry name" value="Lyase_aromatic"/>
    <property type="match status" value="1"/>
</dbReference>
<evidence type="ECO:0000256" key="1">
    <source>
        <dbReference type="ARBA" id="ARBA00023239"/>
    </source>
</evidence>
<keyword evidence="1 2" id="KW-0456">Lyase</keyword>
<proteinExistence type="predicted"/>
<dbReference type="GO" id="GO:0016841">
    <property type="term" value="F:ammonia-lyase activity"/>
    <property type="evidence" value="ECO:0007669"/>
    <property type="project" value="InterPro"/>
</dbReference>
<dbReference type="Gene3D" id="1.20.200.10">
    <property type="entry name" value="Fumarase/aspartase (Central domain)"/>
    <property type="match status" value="1"/>
</dbReference>
<dbReference type="InterPro" id="IPR001106">
    <property type="entry name" value="Aromatic_Lyase"/>
</dbReference>
<dbReference type="InterPro" id="IPR024083">
    <property type="entry name" value="Fumarase/histidase_N"/>
</dbReference>
<dbReference type="Proteomes" id="UP000182737">
    <property type="component" value="Unassembled WGS sequence"/>
</dbReference>
<dbReference type="InterPro" id="IPR022313">
    <property type="entry name" value="Phe/His_NH3-lyase_AS"/>
</dbReference>
<dbReference type="AlphaFoldDB" id="A0A1I3HUW9"/>
<dbReference type="FunFam" id="1.10.275.10:FF:000005">
    <property type="entry name" value="Histidine ammonia-lyase"/>
    <property type="match status" value="1"/>
</dbReference>
<dbReference type="CDD" id="cd00332">
    <property type="entry name" value="PAL-HAL"/>
    <property type="match status" value="1"/>
</dbReference>
<sequence>MKTVCGNELTIEDVCDVALRGEEVKLPEDKAFWERIEKSRKFLEDYIATGVPTYGVTTDFGDSCHNQISVEKAGELQRVICTYHGIGLGPKFDHETGRAVVLARLNGNVKGGHSAIRPQLARMMVTLLNKDIIPVIPQLGSVGASGDLTPLSYLGAVIMGQREVYYKGKVVPTMEAFKAEGIEPLPIEAKEGLAIMNGTSVMTAVASLAWKKAERLAKISDFLTAVTSEITRGKDTPFVAKVSEIKNHKGQCESAAYVYNIIKDSKRVWRYEDFLQNQIEKMEGKGFVAQTNKIQDRYSIRCAPQITGVYRDTLRFARDLITEELNSANDNPLVDIDAERLYNTGNFYGGHICAACDYMRTALANIADLSDKQAEVIIDGKFNGLTENLIPYTPADHPRAGLRLGFKAAQITISAIRGEVATYCFPVSLTSAPTEALNQDKVSMGTISARKWAEQIELVFLQFATHLLAAMQAVDLAGKEDFAPFTKKVHDEVRKMSAFVEDDRELDKEATAVAEWLKTTELFA</sequence>
<organism evidence="2 3">
    <name type="scientific">Treponema bryantii</name>
    <dbReference type="NCBI Taxonomy" id="163"/>
    <lineage>
        <taxon>Bacteria</taxon>
        <taxon>Pseudomonadati</taxon>
        <taxon>Spirochaetota</taxon>
        <taxon>Spirochaetia</taxon>
        <taxon>Spirochaetales</taxon>
        <taxon>Treponemataceae</taxon>
        <taxon>Treponema</taxon>
    </lineage>
</organism>
<gene>
    <name evidence="2" type="ORF">SAMN04487775_10199</name>
</gene>
<dbReference type="Gene3D" id="1.10.275.10">
    <property type="entry name" value="Fumarase/aspartase (N-terminal domain)"/>
    <property type="match status" value="1"/>
</dbReference>
<reference evidence="3" key="1">
    <citation type="submission" date="2016-10" db="EMBL/GenBank/DDBJ databases">
        <authorList>
            <person name="Varghese N."/>
            <person name="Submissions S."/>
        </authorList>
    </citation>
    <scope>NUCLEOTIDE SEQUENCE [LARGE SCALE GENOMIC DNA]</scope>
    <source>
        <strain evidence="3">XBD1002</strain>
    </source>
</reference>
<dbReference type="RefSeq" id="WP_074929671.1">
    <property type="nucleotide sequence ID" value="NZ_FORI01000001.1"/>
</dbReference>
<dbReference type="EMBL" id="FORI01000001">
    <property type="protein sequence ID" value="SFI39546.1"/>
    <property type="molecule type" value="Genomic_DNA"/>
</dbReference>
<accession>A0A1I3HUW9</accession>
<dbReference type="PANTHER" id="PTHR10362">
    <property type="entry name" value="HISTIDINE AMMONIA-LYASE"/>
    <property type="match status" value="1"/>
</dbReference>
<evidence type="ECO:0000313" key="2">
    <source>
        <dbReference type="EMBL" id="SFI39546.1"/>
    </source>
</evidence>
<evidence type="ECO:0000313" key="3">
    <source>
        <dbReference type="Proteomes" id="UP000182737"/>
    </source>
</evidence>
<dbReference type="InterPro" id="IPR008948">
    <property type="entry name" value="L-Aspartase-like"/>
</dbReference>
<dbReference type="PROSITE" id="PS00488">
    <property type="entry name" value="PAL_HISTIDASE"/>
    <property type="match status" value="1"/>
</dbReference>